<dbReference type="Pfam" id="PF04104">
    <property type="entry name" value="DNA_primase_lrg"/>
    <property type="match status" value="1"/>
</dbReference>
<dbReference type="CDD" id="cd07322">
    <property type="entry name" value="PriL_PriS_Eukaryotic"/>
    <property type="match status" value="1"/>
</dbReference>
<feature type="compositionally biased region" description="Acidic residues" evidence="12">
    <location>
        <begin position="483"/>
        <end position="493"/>
    </location>
</feature>
<name>A0A8H7SDM8_9FUNG</name>
<feature type="binding site" evidence="11">
    <location>
        <position position="404"/>
    </location>
    <ligand>
        <name>[4Fe-4S] cluster</name>
        <dbReference type="ChEBI" id="CHEBI:49883"/>
    </ligand>
</feature>
<keyword evidence="8 10" id="KW-0411">Iron-sulfur</keyword>
<evidence type="ECO:0000256" key="9">
    <source>
        <dbReference type="ARBA" id="ARBA00023125"/>
    </source>
</evidence>
<keyword evidence="4 10" id="KW-0639">Primosome</keyword>
<evidence type="ECO:0000256" key="3">
    <source>
        <dbReference type="ARBA" id="ARBA00022485"/>
    </source>
</evidence>
<organism evidence="14 15">
    <name type="scientific">Circinella minor</name>
    <dbReference type="NCBI Taxonomy" id="1195481"/>
    <lineage>
        <taxon>Eukaryota</taxon>
        <taxon>Fungi</taxon>
        <taxon>Fungi incertae sedis</taxon>
        <taxon>Mucoromycota</taxon>
        <taxon>Mucoromycotina</taxon>
        <taxon>Mucoromycetes</taxon>
        <taxon>Mucorales</taxon>
        <taxon>Lichtheimiaceae</taxon>
        <taxon>Circinella</taxon>
    </lineage>
</organism>
<dbReference type="PIRSF" id="PIRSF009449">
    <property type="entry name" value="DNA_primase_large_subunit"/>
    <property type="match status" value="1"/>
</dbReference>
<reference evidence="14 15" key="1">
    <citation type="submission" date="2020-12" db="EMBL/GenBank/DDBJ databases">
        <title>Metabolic potential, ecology and presence of endohyphal bacteria is reflected in genomic diversity of Mucoromycotina.</title>
        <authorList>
            <person name="Muszewska A."/>
            <person name="Okrasinska A."/>
            <person name="Steczkiewicz K."/>
            <person name="Drgas O."/>
            <person name="Orlowska M."/>
            <person name="Perlinska-Lenart U."/>
            <person name="Aleksandrzak-Piekarczyk T."/>
            <person name="Szatraj K."/>
            <person name="Zielenkiewicz U."/>
            <person name="Pilsyk S."/>
            <person name="Malc E."/>
            <person name="Mieczkowski P."/>
            <person name="Kruszewska J.S."/>
            <person name="Biernat P."/>
            <person name="Pawlowska J."/>
        </authorList>
    </citation>
    <scope>NUCLEOTIDE SEQUENCE [LARGE SCALE GENOMIC DNA]</scope>
    <source>
        <strain evidence="14 15">CBS 142.35</strain>
    </source>
</reference>
<evidence type="ECO:0000256" key="7">
    <source>
        <dbReference type="ARBA" id="ARBA00023004"/>
    </source>
</evidence>
<evidence type="ECO:0000256" key="12">
    <source>
        <dbReference type="SAM" id="MobiDB-lite"/>
    </source>
</evidence>
<dbReference type="FunFam" id="1.20.930.80:FF:000001">
    <property type="entry name" value="DNA primase large subunit"/>
    <property type="match status" value="1"/>
</dbReference>
<dbReference type="PANTHER" id="PTHR10537:SF3">
    <property type="entry name" value="DNA PRIMASE LARGE SUBUNIT"/>
    <property type="match status" value="1"/>
</dbReference>
<accession>A0A8H7SDM8</accession>
<dbReference type="GO" id="GO:0005658">
    <property type="term" value="C:alpha DNA polymerase:primase complex"/>
    <property type="evidence" value="ECO:0007669"/>
    <property type="project" value="TreeGrafter"/>
</dbReference>
<proteinExistence type="inferred from homology"/>
<dbReference type="EMBL" id="JAEPRB010000017">
    <property type="protein sequence ID" value="KAG2226381.1"/>
    <property type="molecule type" value="Genomic_DNA"/>
</dbReference>
<comment type="caution">
    <text evidence="14">The sequence shown here is derived from an EMBL/GenBank/DDBJ whole genome shotgun (WGS) entry which is preliminary data.</text>
</comment>
<gene>
    <name evidence="14" type="ORF">INT45_000549</name>
</gene>
<dbReference type="InterPro" id="IPR016558">
    <property type="entry name" value="DNA_primase_lsu_euk"/>
</dbReference>
<dbReference type="InterPro" id="IPR058560">
    <property type="entry name" value="DNA_primase_C"/>
</dbReference>
<feature type="binding site" evidence="11">
    <location>
        <position position="387"/>
    </location>
    <ligand>
        <name>[4Fe-4S] cluster</name>
        <dbReference type="ChEBI" id="CHEBI:49883"/>
    </ligand>
</feature>
<keyword evidence="6 10" id="KW-0479">Metal-binding</keyword>
<evidence type="ECO:0000313" key="15">
    <source>
        <dbReference type="Proteomes" id="UP000646827"/>
    </source>
</evidence>
<comment type="cofactor">
    <cofactor evidence="10">
        <name>[4Fe-4S] cluster</name>
        <dbReference type="ChEBI" id="CHEBI:49883"/>
    </cofactor>
    <text evidence="10">Binds 1 [4Fe-4S] cluster.</text>
</comment>
<keyword evidence="15" id="KW-1185">Reference proteome</keyword>
<evidence type="ECO:0000259" key="13">
    <source>
        <dbReference type="Pfam" id="PF04104"/>
    </source>
</evidence>
<feature type="binding site" evidence="11">
    <location>
        <position position="309"/>
    </location>
    <ligand>
        <name>[4Fe-4S] cluster</name>
        <dbReference type="ChEBI" id="CHEBI:49883"/>
    </ligand>
</feature>
<dbReference type="GO" id="GO:0046872">
    <property type="term" value="F:metal ion binding"/>
    <property type="evidence" value="ECO:0007669"/>
    <property type="project" value="UniProtKB-UniRule"/>
</dbReference>
<evidence type="ECO:0000256" key="4">
    <source>
        <dbReference type="ARBA" id="ARBA00022515"/>
    </source>
</evidence>
<keyword evidence="3 10" id="KW-0004">4Fe-4S</keyword>
<evidence type="ECO:0000256" key="10">
    <source>
        <dbReference type="PIRNR" id="PIRNR009449"/>
    </source>
</evidence>
<sequence length="493" mass="56877">MLKQKSTRTNRFTAATNRHQRVYVENGNTNLPSEYGSRLNFYSKAPPAEITIEEFETYALDRLQVLKTLETASLRNKHGPEFKKQVDQALEKHLPLKSNLSQSPNLLEERRKDHISHFVLRLAYCRSEDLRAWFLRQECALFKYRFEQESLEEKKNFVAGLNLSWSILDQSEKKEILDKLAACTVWKAGKTAQAAREMVHNETYFKVDFEKVPDLINRRAVYIAQGKAYVPMSEQVSIVMDEFRATLSTALEATSKALPRMEEDERLKPILLNVEKQYIGKDYGVSTTSGGSVRASDVDQLVRQHAPLCMSNMHTSLRADKHLRHGGRMQYGLFLKAIGLSIEEALIFWRTAFTNHTDDKFQKEYSYNIRHNYGLEGRRVSYAAYNCMKIISGNPPSTGDHHGCPFRHFSQGNLESKLYSERLGAVQVNEIMNLVRDRHYQVACTRYFEVTHSQYGEKSKIDTVEHPNQYYEASKRLAKESQDDSGDAMEVDR</sequence>
<dbReference type="Pfam" id="PF26466">
    <property type="entry name" value="DNA_primase_lrg_N"/>
    <property type="match status" value="1"/>
</dbReference>
<keyword evidence="9 10" id="KW-0238">DNA-binding</keyword>
<keyword evidence="7 10" id="KW-0408">Iron</keyword>
<dbReference type="InterPro" id="IPR007238">
    <property type="entry name" value="DNA_primase_lsu_euk/arc"/>
</dbReference>
<evidence type="ECO:0000256" key="5">
    <source>
        <dbReference type="ARBA" id="ARBA00022705"/>
    </source>
</evidence>
<dbReference type="Proteomes" id="UP000646827">
    <property type="component" value="Unassembled WGS sequence"/>
</dbReference>
<comment type="function">
    <text evidence="10">DNA primase is the polymerase that synthesizes small RNA primers for the Okazaki fragments made during discontinuous DNA replication.</text>
</comment>
<dbReference type="Gene3D" id="1.20.930.80">
    <property type="match status" value="1"/>
</dbReference>
<evidence type="ECO:0000256" key="2">
    <source>
        <dbReference type="ARBA" id="ARBA00019038"/>
    </source>
</evidence>
<dbReference type="GO" id="GO:0006269">
    <property type="term" value="P:DNA replication, synthesis of primer"/>
    <property type="evidence" value="ECO:0007669"/>
    <property type="project" value="UniProtKB-KW"/>
</dbReference>
<evidence type="ECO:0000256" key="6">
    <source>
        <dbReference type="ARBA" id="ARBA00022723"/>
    </source>
</evidence>
<feature type="compositionally biased region" description="Basic and acidic residues" evidence="12">
    <location>
        <begin position="473"/>
        <end position="482"/>
    </location>
</feature>
<dbReference type="PANTHER" id="PTHR10537">
    <property type="entry name" value="DNA PRIMASE LARGE SUBUNIT"/>
    <property type="match status" value="1"/>
</dbReference>
<comment type="similarity">
    <text evidence="1 10">Belongs to the eukaryotic-type primase large subunit family.</text>
</comment>
<keyword evidence="5 10" id="KW-0235">DNA replication</keyword>
<dbReference type="GO" id="GO:0051539">
    <property type="term" value="F:4 iron, 4 sulfur cluster binding"/>
    <property type="evidence" value="ECO:0007669"/>
    <property type="project" value="UniProtKB-UniRule"/>
</dbReference>
<dbReference type="GO" id="GO:0003677">
    <property type="term" value="F:DNA binding"/>
    <property type="evidence" value="ECO:0007669"/>
    <property type="project" value="UniProtKB-UniRule"/>
</dbReference>
<feature type="binding site" evidence="11">
    <location>
        <position position="444"/>
    </location>
    <ligand>
        <name>[4Fe-4S] cluster</name>
        <dbReference type="ChEBI" id="CHEBI:49883"/>
    </ligand>
</feature>
<evidence type="ECO:0000256" key="8">
    <source>
        <dbReference type="ARBA" id="ARBA00023014"/>
    </source>
</evidence>
<dbReference type="OrthoDB" id="421393at2759"/>
<dbReference type="AlphaFoldDB" id="A0A8H7SDM8"/>
<evidence type="ECO:0000256" key="1">
    <source>
        <dbReference type="ARBA" id="ARBA00010564"/>
    </source>
</evidence>
<dbReference type="GO" id="GO:0006270">
    <property type="term" value="P:DNA replication initiation"/>
    <property type="evidence" value="ECO:0007669"/>
    <property type="project" value="UniProtKB-ARBA"/>
</dbReference>
<feature type="domain" description="DNA primase large subunit C-terminal" evidence="13">
    <location>
        <begin position="299"/>
        <end position="471"/>
    </location>
</feature>
<feature type="region of interest" description="Disordered" evidence="12">
    <location>
        <begin position="472"/>
        <end position="493"/>
    </location>
</feature>
<protein>
    <recommendedName>
        <fullName evidence="2 10">DNA primase large subunit</fullName>
    </recommendedName>
</protein>
<evidence type="ECO:0000313" key="14">
    <source>
        <dbReference type="EMBL" id="KAG2226381.1"/>
    </source>
</evidence>
<evidence type="ECO:0000256" key="11">
    <source>
        <dbReference type="PIRSR" id="PIRSR009449-1"/>
    </source>
</evidence>